<accession>A0A6J4SVZ6</accession>
<evidence type="ECO:0000313" key="1">
    <source>
        <dbReference type="EMBL" id="CAA9506546.1"/>
    </source>
</evidence>
<proteinExistence type="predicted"/>
<sequence>MPELSFSTKLILAACSFAASELRSSLVLPFFLITSLLEYSS</sequence>
<gene>
    <name evidence="1" type="ORF">AVDCRST_MAG39-1733</name>
</gene>
<protein>
    <submittedName>
        <fullName evidence="1">Uncharacterized protein</fullName>
    </submittedName>
</protein>
<dbReference type="AlphaFoldDB" id="A0A6J4SVZ6"/>
<organism evidence="1">
    <name type="scientific">uncultured Sphingomonadaceae bacterium</name>
    <dbReference type="NCBI Taxonomy" id="169976"/>
    <lineage>
        <taxon>Bacteria</taxon>
        <taxon>Pseudomonadati</taxon>
        <taxon>Pseudomonadota</taxon>
        <taxon>Alphaproteobacteria</taxon>
        <taxon>Sphingomonadales</taxon>
        <taxon>Sphingomonadaceae</taxon>
        <taxon>environmental samples</taxon>
    </lineage>
</organism>
<dbReference type="EMBL" id="CADCVW010000070">
    <property type="protein sequence ID" value="CAA9506546.1"/>
    <property type="molecule type" value="Genomic_DNA"/>
</dbReference>
<reference evidence="1" key="1">
    <citation type="submission" date="2020-02" db="EMBL/GenBank/DDBJ databases">
        <authorList>
            <person name="Meier V. D."/>
        </authorList>
    </citation>
    <scope>NUCLEOTIDE SEQUENCE</scope>
    <source>
        <strain evidence="1">AVDCRST_MAG39</strain>
    </source>
</reference>
<name>A0A6J4SVZ6_9SPHN</name>